<proteinExistence type="predicted"/>
<evidence type="ECO:0000313" key="1">
    <source>
        <dbReference type="EMBL" id="SPF76014.1"/>
    </source>
</evidence>
<sequence>MLREIATLDRGQCQLSWRRAFKSDPPRYLSIPFMQRVLAHDLQCRKLGGLSAANKRVLKAVLAGGDANEAVQNVGEGATLVREWNGRVYRVQAVSEGYVLDGKTYRSLSAVARHITSAHWSGPRFFGLTQNRSA</sequence>
<dbReference type="AlphaFoldDB" id="A0A2R8AJI4"/>
<dbReference type="OrthoDB" id="284135at2"/>
<protein>
    <recommendedName>
        <fullName evidence="3">DUF2924 domain-containing protein</fullName>
    </recommendedName>
</protein>
<dbReference type="EMBL" id="OMOI01000001">
    <property type="protein sequence ID" value="SPF76014.1"/>
    <property type="molecule type" value="Genomic_DNA"/>
</dbReference>
<dbReference type="InterPro" id="IPR021322">
    <property type="entry name" value="DUF2924"/>
</dbReference>
<dbReference type="Pfam" id="PF11149">
    <property type="entry name" value="DUF2924"/>
    <property type="match status" value="1"/>
</dbReference>
<reference evidence="1 2" key="1">
    <citation type="submission" date="2018-03" db="EMBL/GenBank/DDBJ databases">
        <authorList>
            <person name="Keele B.F."/>
        </authorList>
    </citation>
    <scope>NUCLEOTIDE SEQUENCE [LARGE SCALE GENOMIC DNA]</scope>
    <source>
        <strain evidence="1 2">CECT 8811</strain>
    </source>
</reference>
<dbReference type="RefSeq" id="WP_108856061.1">
    <property type="nucleotide sequence ID" value="NZ_OMOI01000001.1"/>
</dbReference>
<accession>A0A2R8AJI4</accession>
<keyword evidence="2" id="KW-1185">Reference proteome</keyword>
<name>A0A2R8AJI4_9RHOB</name>
<evidence type="ECO:0008006" key="3">
    <source>
        <dbReference type="Google" id="ProtNLM"/>
    </source>
</evidence>
<dbReference type="Proteomes" id="UP000244911">
    <property type="component" value="Unassembled WGS sequence"/>
</dbReference>
<evidence type="ECO:0000313" key="2">
    <source>
        <dbReference type="Proteomes" id="UP000244911"/>
    </source>
</evidence>
<organism evidence="1 2">
    <name type="scientific">Aliiroseovarius pelagivivens</name>
    <dbReference type="NCBI Taxonomy" id="1639690"/>
    <lineage>
        <taxon>Bacteria</taxon>
        <taxon>Pseudomonadati</taxon>
        <taxon>Pseudomonadota</taxon>
        <taxon>Alphaproteobacteria</taxon>
        <taxon>Rhodobacterales</taxon>
        <taxon>Paracoccaceae</taxon>
        <taxon>Aliiroseovarius</taxon>
    </lineage>
</organism>
<gene>
    <name evidence="1" type="ORF">ALP8811_01010</name>
</gene>